<feature type="region of interest" description="Disordered" evidence="1">
    <location>
        <begin position="74"/>
        <end position="105"/>
    </location>
</feature>
<organism>
    <name type="scientific">Branchiostoma floridae</name>
    <name type="common">Florida lancelet</name>
    <name type="synonym">Amphioxus</name>
    <dbReference type="NCBI Taxonomy" id="7739"/>
    <lineage>
        <taxon>Eukaryota</taxon>
        <taxon>Metazoa</taxon>
        <taxon>Chordata</taxon>
        <taxon>Cephalochordata</taxon>
        <taxon>Leptocardii</taxon>
        <taxon>Amphioxiformes</taxon>
        <taxon>Branchiostomatidae</taxon>
        <taxon>Branchiostoma</taxon>
    </lineage>
</organism>
<dbReference type="AlphaFoldDB" id="C3XRY4"/>
<dbReference type="EMBL" id="GG666456">
    <property type="protein sequence ID" value="EEN69452.1"/>
    <property type="molecule type" value="Genomic_DNA"/>
</dbReference>
<evidence type="ECO:0000256" key="1">
    <source>
        <dbReference type="SAM" id="MobiDB-lite"/>
    </source>
</evidence>
<proteinExistence type="predicted"/>
<reference evidence="2" key="1">
    <citation type="journal article" date="2008" name="Nature">
        <title>The amphioxus genome and the evolution of the chordate karyotype.</title>
        <authorList>
            <consortium name="US DOE Joint Genome Institute (JGI-PGF)"/>
            <person name="Putnam N.H."/>
            <person name="Butts T."/>
            <person name="Ferrier D.E.K."/>
            <person name="Furlong R.F."/>
            <person name="Hellsten U."/>
            <person name="Kawashima T."/>
            <person name="Robinson-Rechavi M."/>
            <person name="Shoguchi E."/>
            <person name="Terry A."/>
            <person name="Yu J.-K."/>
            <person name="Benito-Gutierrez E.L."/>
            <person name="Dubchak I."/>
            <person name="Garcia-Fernandez J."/>
            <person name="Gibson-Brown J.J."/>
            <person name="Grigoriev I.V."/>
            <person name="Horton A.C."/>
            <person name="de Jong P.J."/>
            <person name="Jurka J."/>
            <person name="Kapitonov V.V."/>
            <person name="Kohara Y."/>
            <person name="Kuroki Y."/>
            <person name="Lindquist E."/>
            <person name="Lucas S."/>
            <person name="Osoegawa K."/>
            <person name="Pennacchio L.A."/>
            <person name="Salamov A.A."/>
            <person name="Satou Y."/>
            <person name="Sauka-Spengler T."/>
            <person name="Schmutz J."/>
            <person name="Shin-I T."/>
            <person name="Toyoda A."/>
            <person name="Bronner-Fraser M."/>
            <person name="Fujiyama A."/>
            <person name="Holland L.Z."/>
            <person name="Holland P.W.H."/>
            <person name="Satoh N."/>
            <person name="Rokhsar D.S."/>
        </authorList>
    </citation>
    <scope>NUCLEOTIDE SEQUENCE [LARGE SCALE GENOMIC DNA]</scope>
    <source>
        <strain evidence="2">S238N-H82</strain>
        <tissue evidence="2">Testes</tissue>
    </source>
</reference>
<dbReference type="InParanoid" id="C3XRY4"/>
<sequence length="138" mass="15233">MSYEDSYMNPLKRTLLLMTPIEVSVMQERLQGTPIYIVLPDTLFSQPDFDNLVGGCSSRQKGFSPISYLVEVQHTANNQQGSPHKESSVESRTTQGQQSPPQSLCNADPQVAVWVGERNIQSPLFLPGSSLAAHMVLI</sequence>
<accession>C3XRY4</accession>
<name>C3XRY4_BRAFL</name>
<gene>
    <name evidence="2" type="ORF">BRAFLDRAFT_84579</name>
</gene>
<evidence type="ECO:0000313" key="2">
    <source>
        <dbReference type="EMBL" id="EEN69452.1"/>
    </source>
</evidence>
<protein>
    <submittedName>
        <fullName evidence="2">Uncharacterized protein</fullName>
    </submittedName>
</protein>
<feature type="compositionally biased region" description="Polar residues" evidence="1">
    <location>
        <begin position="90"/>
        <end position="105"/>
    </location>
</feature>